<evidence type="ECO:0000313" key="2">
    <source>
        <dbReference type="EMBL" id="OAJ48639.1"/>
    </source>
</evidence>
<organism evidence="2 3">
    <name type="scientific">Pseudomonas marginalis</name>
    <name type="common">Pseudomonas panacis</name>
    <dbReference type="NCBI Taxonomy" id="298"/>
    <lineage>
        <taxon>Bacteria</taxon>
        <taxon>Pseudomonadati</taxon>
        <taxon>Pseudomonadota</taxon>
        <taxon>Gammaproteobacteria</taxon>
        <taxon>Pseudomonadales</taxon>
        <taxon>Pseudomonadaceae</taxon>
        <taxon>Pseudomonas</taxon>
    </lineage>
</organism>
<keyword evidence="1" id="KW-0472">Membrane</keyword>
<reference evidence="2 3" key="1">
    <citation type="submission" date="2015-09" db="EMBL/GenBank/DDBJ databases">
        <title>Genome sequence of Pseudomonas marginalis ICMP 3553.</title>
        <authorList>
            <person name="Visnovsky S."/>
            <person name="Lu A."/>
            <person name="Panda P."/>
            <person name="Pitman A."/>
        </authorList>
    </citation>
    <scope>NUCLEOTIDE SEQUENCE [LARGE SCALE GENOMIC DNA]</scope>
    <source>
        <strain evidence="2 3">ICMP 3553</strain>
    </source>
</reference>
<feature type="transmembrane region" description="Helical" evidence="1">
    <location>
        <begin position="81"/>
        <end position="102"/>
    </location>
</feature>
<dbReference type="AlphaFoldDB" id="A0A9X5QJU8"/>
<keyword evidence="1" id="KW-0812">Transmembrane</keyword>
<feature type="transmembrane region" description="Helical" evidence="1">
    <location>
        <begin position="36"/>
        <end position="69"/>
    </location>
</feature>
<name>A0A9X5QJU8_PSEMA</name>
<dbReference type="Proteomes" id="UP000077563">
    <property type="component" value="Unassembled WGS sequence"/>
</dbReference>
<dbReference type="RefSeq" id="WP_064053722.1">
    <property type="nucleotide sequence ID" value="NZ_JAMQAV010000001.1"/>
</dbReference>
<evidence type="ECO:0000313" key="3">
    <source>
        <dbReference type="Proteomes" id="UP000077563"/>
    </source>
</evidence>
<protein>
    <submittedName>
        <fullName evidence="2">Uncharacterized protein</fullName>
    </submittedName>
</protein>
<sequence length="140" mass="15688">MIDTSDDLAGGEAVNPDLISDYLKRESWRFRWEKRLTTVTVGLILLFYVSLLGFVFLGNIRISAGAWYFFSAVRPHSTGDIPIIVSLSTVPTLLLIALLRYFHHRPKSDQDDLQAPLPISVEAAKEIIKATTDAMKTHSN</sequence>
<accession>A0A9X5QJU8</accession>
<gene>
    <name evidence="2" type="ORF">AO064_07260</name>
</gene>
<dbReference type="EMBL" id="LKEG01000038">
    <property type="protein sequence ID" value="OAJ48639.1"/>
    <property type="molecule type" value="Genomic_DNA"/>
</dbReference>
<proteinExistence type="predicted"/>
<evidence type="ECO:0000256" key="1">
    <source>
        <dbReference type="SAM" id="Phobius"/>
    </source>
</evidence>
<keyword evidence="1" id="KW-1133">Transmembrane helix</keyword>
<comment type="caution">
    <text evidence="2">The sequence shown here is derived from an EMBL/GenBank/DDBJ whole genome shotgun (WGS) entry which is preliminary data.</text>
</comment>